<reference evidence="4 5" key="1">
    <citation type="submission" date="2021-03" db="EMBL/GenBank/DDBJ databases">
        <title>Assistant Professor.</title>
        <authorList>
            <person name="Huq M.A."/>
        </authorList>
    </citation>
    <scope>NUCLEOTIDE SEQUENCE [LARGE SCALE GENOMIC DNA]</scope>
    <source>
        <strain evidence="4 5">MAH-29</strain>
    </source>
</reference>
<gene>
    <name evidence="4" type="ORF">J7I42_14045</name>
</gene>
<evidence type="ECO:0000256" key="2">
    <source>
        <dbReference type="ARBA" id="ARBA00023163"/>
    </source>
</evidence>
<keyword evidence="2" id="KW-0804">Transcription</keyword>
<protein>
    <submittedName>
        <fullName evidence="4">Helix-turn-helix domain-containing protein</fullName>
    </submittedName>
</protein>
<dbReference type="PANTHER" id="PTHR11019:SF199">
    <property type="entry name" value="HTH-TYPE TRANSCRIPTIONAL REGULATOR NIMR"/>
    <property type="match status" value="1"/>
</dbReference>
<dbReference type="SUPFAM" id="SSF46689">
    <property type="entry name" value="Homeodomain-like"/>
    <property type="match status" value="1"/>
</dbReference>
<keyword evidence="5" id="KW-1185">Reference proteome</keyword>
<dbReference type="PROSITE" id="PS01124">
    <property type="entry name" value="HTH_ARAC_FAMILY_2"/>
    <property type="match status" value="1"/>
</dbReference>
<dbReference type="RefSeq" id="WP_209139447.1">
    <property type="nucleotide sequence ID" value="NZ_JAGHKO010000002.1"/>
</dbReference>
<dbReference type="InterPro" id="IPR018060">
    <property type="entry name" value="HTH_AraC"/>
</dbReference>
<dbReference type="Pfam" id="PF12833">
    <property type="entry name" value="HTH_18"/>
    <property type="match status" value="1"/>
</dbReference>
<sequence>MTINHNSTNTQISVAEIKKYLDRNPIAHRTCSEMWKVNIITGRSAVEKAFKTITGYGVKEYLVLVRLEYTKRYLREGMPIKRVAAKSLYRSQSAYCTAFKRYFKQTPTEWLREQQ</sequence>
<dbReference type="Proteomes" id="UP000677244">
    <property type="component" value="Unassembled WGS sequence"/>
</dbReference>
<dbReference type="Gene3D" id="1.10.10.60">
    <property type="entry name" value="Homeodomain-like"/>
    <property type="match status" value="1"/>
</dbReference>
<evidence type="ECO:0000256" key="1">
    <source>
        <dbReference type="ARBA" id="ARBA00023015"/>
    </source>
</evidence>
<comment type="caution">
    <text evidence="4">The sequence shown here is derived from an EMBL/GenBank/DDBJ whole genome shotgun (WGS) entry which is preliminary data.</text>
</comment>
<evidence type="ECO:0000259" key="3">
    <source>
        <dbReference type="PROSITE" id="PS01124"/>
    </source>
</evidence>
<accession>A0ABS3YU36</accession>
<organism evidence="4 5">
    <name type="scientific">Niastella soli</name>
    <dbReference type="NCBI Taxonomy" id="2821487"/>
    <lineage>
        <taxon>Bacteria</taxon>
        <taxon>Pseudomonadati</taxon>
        <taxon>Bacteroidota</taxon>
        <taxon>Chitinophagia</taxon>
        <taxon>Chitinophagales</taxon>
        <taxon>Chitinophagaceae</taxon>
        <taxon>Niastella</taxon>
    </lineage>
</organism>
<feature type="domain" description="HTH araC/xylS-type" evidence="3">
    <location>
        <begin position="43"/>
        <end position="113"/>
    </location>
</feature>
<evidence type="ECO:0000313" key="5">
    <source>
        <dbReference type="Proteomes" id="UP000677244"/>
    </source>
</evidence>
<dbReference type="PANTHER" id="PTHR11019">
    <property type="entry name" value="HTH-TYPE TRANSCRIPTIONAL REGULATOR NIMR"/>
    <property type="match status" value="1"/>
</dbReference>
<evidence type="ECO:0000313" key="4">
    <source>
        <dbReference type="EMBL" id="MBO9201398.1"/>
    </source>
</evidence>
<proteinExistence type="predicted"/>
<dbReference type="EMBL" id="JAGHKO010000002">
    <property type="protein sequence ID" value="MBO9201398.1"/>
    <property type="molecule type" value="Genomic_DNA"/>
</dbReference>
<name>A0ABS3YU36_9BACT</name>
<keyword evidence="1" id="KW-0805">Transcription regulation</keyword>
<dbReference type="SMART" id="SM00342">
    <property type="entry name" value="HTH_ARAC"/>
    <property type="match status" value="1"/>
</dbReference>
<dbReference type="InterPro" id="IPR009057">
    <property type="entry name" value="Homeodomain-like_sf"/>
</dbReference>